<dbReference type="GO" id="GO:0051287">
    <property type="term" value="F:NAD binding"/>
    <property type="evidence" value="ECO:0007669"/>
    <property type="project" value="InterPro"/>
</dbReference>
<dbReference type="AlphaFoldDB" id="A0A0R1MST6"/>
<feature type="domain" description="D-isomer specific 2-hydroxyacid dehydrogenase catalytic" evidence="5">
    <location>
        <begin position="14"/>
        <end position="318"/>
    </location>
</feature>
<dbReference type="InterPro" id="IPR006139">
    <property type="entry name" value="D-isomer_2_OHA_DH_cat_dom"/>
</dbReference>
<dbReference type="Pfam" id="PF00389">
    <property type="entry name" value="2-Hacid_dh"/>
    <property type="match status" value="1"/>
</dbReference>
<evidence type="ECO:0000256" key="2">
    <source>
        <dbReference type="ARBA" id="ARBA00023002"/>
    </source>
</evidence>
<reference evidence="7 8" key="1">
    <citation type="journal article" date="2015" name="Genome Announc.">
        <title>Expanding the biotechnology potential of lactobacilli through comparative genomics of 213 strains and associated genera.</title>
        <authorList>
            <person name="Sun Z."/>
            <person name="Harris H.M."/>
            <person name="McCann A."/>
            <person name="Guo C."/>
            <person name="Argimon S."/>
            <person name="Zhang W."/>
            <person name="Yang X."/>
            <person name="Jeffery I.B."/>
            <person name="Cooney J.C."/>
            <person name="Kagawa T.F."/>
            <person name="Liu W."/>
            <person name="Song Y."/>
            <person name="Salvetti E."/>
            <person name="Wrobel A."/>
            <person name="Rasinkangas P."/>
            <person name="Parkhill J."/>
            <person name="Rea M.C."/>
            <person name="O'Sullivan O."/>
            <person name="Ritari J."/>
            <person name="Douillard F.P."/>
            <person name="Paul Ross R."/>
            <person name="Yang R."/>
            <person name="Briner A.E."/>
            <person name="Felis G.E."/>
            <person name="de Vos W.M."/>
            <person name="Barrangou R."/>
            <person name="Klaenhammer T.R."/>
            <person name="Caufield P.W."/>
            <person name="Cui Y."/>
            <person name="Zhang H."/>
            <person name="O'Toole P.W."/>
        </authorList>
    </citation>
    <scope>NUCLEOTIDE SEQUENCE [LARGE SCALE GENOMIC DNA]</scope>
    <source>
        <strain evidence="7 8">DSM 12744</strain>
    </source>
</reference>
<evidence type="ECO:0000256" key="4">
    <source>
        <dbReference type="RuleBase" id="RU003719"/>
    </source>
</evidence>
<dbReference type="EMBL" id="AZEC01000021">
    <property type="protein sequence ID" value="KRL08660.1"/>
    <property type="molecule type" value="Genomic_DNA"/>
</dbReference>
<dbReference type="STRING" id="1423792.FD09_GL001572"/>
<dbReference type="CDD" id="cd12162">
    <property type="entry name" value="2-Hacid_dh_4"/>
    <property type="match status" value="1"/>
</dbReference>
<keyword evidence="3" id="KW-0520">NAD</keyword>
<evidence type="ECO:0000313" key="7">
    <source>
        <dbReference type="EMBL" id="KRL08660.1"/>
    </source>
</evidence>
<protein>
    <submittedName>
        <fullName evidence="7">Lactate dehydrogenase or related 2-hydroxyacid dehydrogenase</fullName>
    </submittedName>
</protein>
<dbReference type="InterPro" id="IPR036291">
    <property type="entry name" value="NAD(P)-bd_dom_sf"/>
</dbReference>
<dbReference type="InterPro" id="IPR050418">
    <property type="entry name" value="D-iso_2-hydroxyacid_DH_PdxB"/>
</dbReference>
<evidence type="ECO:0000313" key="8">
    <source>
        <dbReference type="Proteomes" id="UP000051330"/>
    </source>
</evidence>
<dbReference type="Pfam" id="PF02826">
    <property type="entry name" value="2-Hacid_dh_C"/>
    <property type="match status" value="1"/>
</dbReference>
<dbReference type="InterPro" id="IPR029753">
    <property type="entry name" value="D-isomer_DH_CS"/>
</dbReference>
<keyword evidence="2 4" id="KW-0560">Oxidoreductase</keyword>
<evidence type="ECO:0000259" key="5">
    <source>
        <dbReference type="Pfam" id="PF00389"/>
    </source>
</evidence>
<dbReference type="PATRIC" id="fig|1423792.3.peg.1591"/>
<organism evidence="7 8">
    <name type="scientific">Schleiferilactobacillus perolens DSM 12744</name>
    <dbReference type="NCBI Taxonomy" id="1423792"/>
    <lineage>
        <taxon>Bacteria</taxon>
        <taxon>Bacillati</taxon>
        <taxon>Bacillota</taxon>
        <taxon>Bacilli</taxon>
        <taxon>Lactobacillales</taxon>
        <taxon>Lactobacillaceae</taxon>
        <taxon>Schleiferilactobacillus</taxon>
    </lineage>
</organism>
<evidence type="ECO:0000256" key="1">
    <source>
        <dbReference type="ARBA" id="ARBA00005854"/>
    </source>
</evidence>
<dbReference type="OrthoDB" id="9805416at2"/>
<keyword evidence="8" id="KW-1185">Reference proteome</keyword>
<evidence type="ECO:0000259" key="6">
    <source>
        <dbReference type="Pfam" id="PF02826"/>
    </source>
</evidence>
<comment type="caution">
    <text evidence="7">The sequence shown here is derived from an EMBL/GenBank/DDBJ whole genome shotgun (WGS) entry which is preliminary data.</text>
</comment>
<comment type="similarity">
    <text evidence="1 4">Belongs to the D-isomer specific 2-hydroxyacid dehydrogenase family.</text>
</comment>
<sequence length="320" mass="35234">MKIVLLDGFALNQDLDWTTLKKLGECTLYDRTPAADEAEILRRIGDAKVVLTHKTPLTASVIQQAPQLKYIGIMGTGYDMVDVAAARTAGVTVTNIPTYGTEAVAQFTFALLLEITSQVDLHNQLVHAGRWVKGPDFTFWAKPLIELHGKVMGLVGYGHIAQRVAEIAHAFGMRVIFYNHRPKTDLPEWVQQVDFDTLLHRADVISLHVLQKPETIGLIDAAAIHKMKDGVIFLNTARGKLINEADLAAALNRGKIYAAGLDVVSQEPIRADNPLLTAKNCLLTPHIAWAPRETRQRLLDITVSNLTAFLAGHTQNVVTD</sequence>
<feature type="domain" description="D-isomer specific 2-hydroxyacid dehydrogenase NAD-binding" evidence="6">
    <location>
        <begin position="109"/>
        <end position="288"/>
    </location>
</feature>
<dbReference type="Gene3D" id="3.40.50.720">
    <property type="entry name" value="NAD(P)-binding Rossmann-like Domain"/>
    <property type="match status" value="2"/>
</dbReference>
<gene>
    <name evidence="7" type="ORF">FD09_GL001572</name>
</gene>
<dbReference type="GO" id="GO:0016616">
    <property type="term" value="F:oxidoreductase activity, acting on the CH-OH group of donors, NAD or NADP as acceptor"/>
    <property type="evidence" value="ECO:0007669"/>
    <property type="project" value="InterPro"/>
</dbReference>
<dbReference type="FunFam" id="3.40.50.720:FF:000203">
    <property type="entry name" value="D-3-phosphoglycerate dehydrogenase (SerA)"/>
    <property type="match status" value="1"/>
</dbReference>
<dbReference type="PANTHER" id="PTHR43761:SF1">
    <property type="entry name" value="D-ISOMER SPECIFIC 2-HYDROXYACID DEHYDROGENASE CATALYTIC DOMAIN-CONTAINING PROTEIN-RELATED"/>
    <property type="match status" value="1"/>
</dbReference>
<dbReference type="PANTHER" id="PTHR43761">
    <property type="entry name" value="D-ISOMER SPECIFIC 2-HYDROXYACID DEHYDROGENASE FAMILY PROTEIN (AFU_ORTHOLOGUE AFUA_1G13630)"/>
    <property type="match status" value="1"/>
</dbReference>
<dbReference type="SUPFAM" id="SSF52283">
    <property type="entry name" value="Formate/glycerate dehydrogenase catalytic domain-like"/>
    <property type="match status" value="1"/>
</dbReference>
<name>A0A0R1MST6_9LACO</name>
<dbReference type="RefSeq" id="WP_057822390.1">
    <property type="nucleotide sequence ID" value="NZ_AZEC01000021.1"/>
</dbReference>
<dbReference type="SUPFAM" id="SSF51735">
    <property type="entry name" value="NAD(P)-binding Rossmann-fold domains"/>
    <property type="match status" value="1"/>
</dbReference>
<dbReference type="InterPro" id="IPR006140">
    <property type="entry name" value="D-isomer_DH_NAD-bd"/>
</dbReference>
<evidence type="ECO:0000256" key="3">
    <source>
        <dbReference type="ARBA" id="ARBA00023027"/>
    </source>
</evidence>
<dbReference type="Proteomes" id="UP000051330">
    <property type="component" value="Unassembled WGS sequence"/>
</dbReference>
<proteinExistence type="inferred from homology"/>
<dbReference type="PROSITE" id="PS00671">
    <property type="entry name" value="D_2_HYDROXYACID_DH_3"/>
    <property type="match status" value="1"/>
</dbReference>
<accession>A0A0R1MST6</accession>